<dbReference type="InterPro" id="IPR045886">
    <property type="entry name" value="ThiF/MoeB/HesA"/>
</dbReference>
<sequence>MATEYNKETYWEILDRQKGIITKEDQVKLLNSLITVVGCGGIGGATTEMLARMGFGKLKIVDKDVFEISNINRQLMSSLESVGMQKTHVTKERLESLNPSVEVEVFNEELTDKNVLEILKGSQIVVDALDNLLTRIIISRCTEKLDIPFVHGAIHGTMGQITVFNRSTPKYEDLFKLPSHGKELTDEIVEQVSNLSKEVPPVIGPVPNIVGCLQAFEVVKIITGKGSPIMAPCVLMFDLMKEESFSVVRF</sequence>
<gene>
    <name evidence="2" type="ORF">BK009_10525</name>
</gene>
<evidence type="ECO:0000259" key="1">
    <source>
        <dbReference type="Pfam" id="PF00899"/>
    </source>
</evidence>
<evidence type="ECO:0000313" key="3">
    <source>
        <dbReference type="Proteomes" id="UP000232631"/>
    </source>
</evidence>
<dbReference type="SUPFAM" id="SSF69572">
    <property type="entry name" value="Activating enzymes of the ubiquitin-like proteins"/>
    <property type="match status" value="1"/>
</dbReference>
<dbReference type="Pfam" id="PF00899">
    <property type="entry name" value="ThiF"/>
    <property type="match status" value="1"/>
</dbReference>
<protein>
    <submittedName>
        <fullName evidence="2">Molybdopterin biosynthesis protein MoeB</fullName>
    </submittedName>
</protein>
<reference evidence="2 3" key="1">
    <citation type="submission" date="2016-10" db="EMBL/GenBank/DDBJ databases">
        <title>Comparative genomics between deep and shallow subseafloor isolates.</title>
        <authorList>
            <person name="Ishii S."/>
            <person name="Miller J.R."/>
            <person name="Sutton G."/>
            <person name="Suzuki S."/>
            <person name="Methe B."/>
            <person name="Inagaki F."/>
            <person name="Imachi H."/>
        </authorList>
    </citation>
    <scope>NUCLEOTIDE SEQUENCE [LARGE SCALE GENOMIC DNA]</scope>
    <source>
        <strain evidence="2 3">A8p</strain>
    </source>
</reference>
<dbReference type="InterPro" id="IPR000594">
    <property type="entry name" value="ThiF_NAD_FAD-bd"/>
</dbReference>
<dbReference type="Proteomes" id="UP000232631">
    <property type="component" value="Chromosome"/>
</dbReference>
<evidence type="ECO:0000313" key="2">
    <source>
        <dbReference type="EMBL" id="AUB61074.1"/>
    </source>
</evidence>
<dbReference type="EMBL" id="CP017768">
    <property type="protein sequence ID" value="AUB61074.1"/>
    <property type="molecule type" value="Genomic_DNA"/>
</dbReference>
<keyword evidence="3" id="KW-1185">Reference proteome</keyword>
<dbReference type="CDD" id="cd00757">
    <property type="entry name" value="ThiF_MoeB_HesA_family"/>
    <property type="match status" value="1"/>
</dbReference>
<dbReference type="GO" id="GO:0061503">
    <property type="term" value="F:tRNA threonylcarbamoyladenosine dehydratase"/>
    <property type="evidence" value="ECO:0007669"/>
    <property type="project" value="TreeGrafter"/>
</dbReference>
<dbReference type="InterPro" id="IPR035985">
    <property type="entry name" value="Ubiquitin-activating_enz"/>
</dbReference>
<dbReference type="PANTHER" id="PTHR43267:SF1">
    <property type="entry name" value="TRNA THREONYLCARBAMOYLADENOSINE DEHYDRATASE"/>
    <property type="match status" value="1"/>
</dbReference>
<dbReference type="RefSeq" id="WP_100909556.1">
    <property type="nucleotide sequence ID" value="NZ_CP017768.1"/>
</dbReference>
<dbReference type="KEGG" id="msub:BK009_10525"/>
<accession>A0A2H4VSI6</accession>
<dbReference type="PANTHER" id="PTHR43267">
    <property type="entry name" value="TRNA THREONYLCARBAMOYLADENOSINE DEHYDRATASE"/>
    <property type="match status" value="1"/>
</dbReference>
<dbReference type="GO" id="GO:0061504">
    <property type="term" value="P:cyclic threonylcarbamoyladenosine biosynthetic process"/>
    <property type="evidence" value="ECO:0007669"/>
    <property type="project" value="TreeGrafter"/>
</dbReference>
<feature type="domain" description="THIF-type NAD/FAD binding fold" evidence="1">
    <location>
        <begin position="15"/>
        <end position="247"/>
    </location>
</feature>
<name>A0A2H4VSI6_9EURY</name>
<organism evidence="2 3">
    <name type="scientific">Methanobacterium subterraneum</name>
    <dbReference type="NCBI Taxonomy" id="59277"/>
    <lineage>
        <taxon>Archaea</taxon>
        <taxon>Methanobacteriati</taxon>
        <taxon>Methanobacteriota</taxon>
        <taxon>Methanomada group</taxon>
        <taxon>Methanobacteria</taxon>
        <taxon>Methanobacteriales</taxon>
        <taxon>Methanobacteriaceae</taxon>
        <taxon>Methanobacterium</taxon>
    </lineage>
</organism>
<dbReference type="GO" id="GO:0008641">
    <property type="term" value="F:ubiquitin-like modifier activating enzyme activity"/>
    <property type="evidence" value="ECO:0007669"/>
    <property type="project" value="InterPro"/>
</dbReference>
<dbReference type="GeneID" id="35126934"/>
<dbReference type="Gene3D" id="3.40.50.720">
    <property type="entry name" value="NAD(P)-binding Rossmann-like Domain"/>
    <property type="match status" value="1"/>
</dbReference>
<proteinExistence type="predicted"/>
<dbReference type="AlphaFoldDB" id="A0A2H4VSI6"/>